<comment type="caution">
    <text evidence="1">The sequence shown here is derived from an EMBL/GenBank/DDBJ whole genome shotgun (WGS) entry which is preliminary data.</text>
</comment>
<sequence length="145" mass="15760">MQPTLNVMQFPPPPPPPFLSFPEDEEECRSSESGWTMYLGSPMEDSGSADGGDDDDEQDQEAEEQSNLYDVGIVHGAGEEEDRGGGNEDDGNGRNSDSDDSMASDASSRPRCPRFWAKSDENGKQGKGTVQGRGKVRKNLKMGKK</sequence>
<proteinExistence type="predicted"/>
<dbReference type="Proteomes" id="UP001057402">
    <property type="component" value="Chromosome 8"/>
</dbReference>
<protein>
    <submittedName>
        <fullName evidence="1">Uncharacterized protein</fullName>
    </submittedName>
</protein>
<gene>
    <name evidence="1" type="ORF">MLD38_028016</name>
</gene>
<keyword evidence="2" id="KW-1185">Reference proteome</keyword>
<dbReference type="EMBL" id="CM042887">
    <property type="protein sequence ID" value="KAI4329655.1"/>
    <property type="molecule type" value="Genomic_DNA"/>
</dbReference>
<accession>A0ACB9N0M3</accession>
<organism evidence="1 2">
    <name type="scientific">Melastoma candidum</name>
    <dbReference type="NCBI Taxonomy" id="119954"/>
    <lineage>
        <taxon>Eukaryota</taxon>
        <taxon>Viridiplantae</taxon>
        <taxon>Streptophyta</taxon>
        <taxon>Embryophyta</taxon>
        <taxon>Tracheophyta</taxon>
        <taxon>Spermatophyta</taxon>
        <taxon>Magnoliopsida</taxon>
        <taxon>eudicotyledons</taxon>
        <taxon>Gunneridae</taxon>
        <taxon>Pentapetalae</taxon>
        <taxon>rosids</taxon>
        <taxon>malvids</taxon>
        <taxon>Myrtales</taxon>
        <taxon>Melastomataceae</taxon>
        <taxon>Melastomatoideae</taxon>
        <taxon>Melastomateae</taxon>
        <taxon>Melastoma</taxon>
    </lineage>
</organism>
<evidence type="ECO:0000313" key="1">
    <source>
        <dbReference type="EMBL" id="KAI4329655.1"/>
    </source>
</evidence>
<name>A0ACB9N0M3_9MYRT</name>
<evidence type="ECO:0000313" key="2">
    <source>
        <dbReference type="Proteomes" id="UP001057402"/>
    </source>
</evidence>
<reference evidence="2" key="1">
    <citation type="journal article" date="2023" name="Front. Plant Sci.">
        <title>Chromosomal-level genome assembly of Melastoma candidum provides insights into trichome evolution.</title>
        <authorList>
            <person name="Zhong Y."/>
            <person name="Wu W."/>
            <person name="Sun C."/>
            <person name="Zou P."/>
            <person name="Liu Y."/>
            <person name="Dai S."/>
            <person name="Zhou R."/>
        </authorList>
    </citation>
    <scope>NUCLEOTIDE SEQUENCE [LARGE SCALE GENOMIC DNA]</scope>
</reference>